<dbReference type="InterPro" id="IPR036680">
    <property type="entry name" value="SPOR-like_sf"/>
</dbReference>
<feature type="domain" description="SPOR" evidence="3">
    <location>
        <begin position="218"/>
        <end position="296"/>
    </location>
</feature>
<dbReference type="SUPFAM" id="SSF110997">
    <property type="entry name" value="Sporulation related repeat"/>
    <property type="match status" value="1"/>
</dbReference>
<evidence type="ECO:0000313" key="5">
    <source>
        <dbReference type="Proteomes" id="UP000269265"/>
    </source>
</evidence>
<gene>
    <name evidence="4" type="ORF">EIP75_19985</name>
</gene>
<feature type="region of interest" description="Disordered" evidence="1">
    <location>
        <begin position="103"/>
        <end position="219"/>
    </location>
</feature>
<dbReference type="Proteomes" id="UP000269265">
    <property type="component" value="Unassembled WGS sequence"/>
</dbReference>
<dbReference type="OrthoDB" id="9181370at2"/>
<dbReference type="PROSITE" id="PS51724">
    <property type="entry name" value="SPOR"/>
    <property type="match status" value="1"/>
</dbReference>
<keyword evidence="5" id="KW-1185">Reference proteome</keyword>
<dbReference type="Pfam" id="PF05036">
    <property type="entry name" value="SPOR"/>
    <property type="match status" value="1"/>
</dbReference>
<dbReference type="InterPro" id="IPR007730">
    <property type="entry name" value="SPOR-like_dom"/>
</dbReference>
<dbReference type="GO" id="GO:0030428">
    <property type="term" value="C:cell septum"/>
    <property type="evidence" value="ECO:0007669"/>
    <property type="project" value="TreeGrafter"/>
</dbReference>
<dbReference type="PANTHER" id="PTHR38687:SF1">
    <property type="entry name" value="CELL DIVISION PROTEIN DEDD"/>
    <property type="match status" value="1"/>
</dbReference>
<dbReference type="RefSeq" id="WP_125244962.1">
    <property type="nucleotide sequence ID" value="NZ_RSED01000021.1"/>
</dbReference>
<organism evidence="4 5">
    <name type="scientific">Aquabacterium soli</name>
    <dbReference type="NCBI Taxonomy" id="2493092"/>
    <lineage>
        <taxon>Bacteria</taxon>
        <taxon>Pseudomonadati</taxon>
        <taxon>Pseudomonadota</taxon>
        <taxon>Betaproteobacteria</taxon>
        <taxon>Burkholderiales</taxon>
        <taxon>Aquabacterium</taxon>
    </lineage>
</organism>
<feature type="compositionally biased region" description="Basic and acidic residues" evidence="1">
    <location>
        <begin position="140"/>
        <end position="162"/>
    </location>
</feature>
<keyword evidence="2" id="KW-0812">Transmembrane</keyword>
<sequence>MPLPSFFQRFRSGAQTPAPQVQPLSPADIEQARVRARRRMIGMAVLVGAGVIGFPWLFETQPRPLATDIQVVNASAPAANAVPATRLASGKVTQVPAEPVVPPQVSRALDAEGSAKVAERAEAATSPREELVEDAPVPRSEPRPEARKPEPKKPEPKPEARPAAKPVATPSKPEAAKPAQKPSAPTVAATKQTDKKPVAAAKPESKPDAKAAAKDSKDDADTRYIVQVGAFADTTTAHAARMKVERLGIKTYTQAVDTPGGKKIRVRVGPYVNKAEADKAMAALRKAGLTGALLTL</sequence>
<keyword evidence="2" id="KW-1133">Transmembrane helix</keyword>
<evidence type="ECO:0000313" key="4">
    <source>
        <dbReference type="EMBL" id="RRS02496.1"/>
    </source>
</evidence>
<dbReference type="GO" id="GO:0042834">
    <property type="term" value="F:peptidoglycan binding"/>
    <property type="evidence" value="ECO:0007669"/>
    <property type="project" value="InterPro"/>
</dbReference>
<dbReference type="GO" id="GO:0032506">
    <property type="term" value="P:cytokinetic process"/>
    <property type="evidence" value="ECO:0007669"/>
    <property type="project" value="TreeGrafter"/>
</dbReference>
<feature type="compositionally biased region" description="Basic and acidic residues" evidence="1">
    <location>
        <begin position="117"/>
        <end position="130"/>
    </location>
</feature>
<dbReference type="PANTHER" id="PTHR38687">
    <property type="entry name" value="CELL DIVISION PROTEIN DEDD-RELATED"/>
    <property type="match status" value="1"/>
</dbReference>
<comment type="caution">
    <text evidence="4">The sequence shown here is derived from an EMBL/GenBank/DDBJ whole genome shotgun (WGS) entry which is preliminary data.</text>
</comment>
<dbReference type="InterPro" id="IPR052521">
    <property type="entry name" value="Cell_div_SPOR-domain"/>
</dbReference>
<evidence type="ECO:0000256" key="2">
    <source>
        <dbReference type="SAM" id="Phobius"/>
    </source>
</evidence>
<proteinExistence type="predicted"/>
<reference evidence="4 5" key="1">
    <citation type="submission" date="2018-12" db="EMBL/GenBank/DDBJ databases">
        <title>The whole draft genome of Aquabacterium sp. SJQ9.</title>
        <authorList>
            <person name="Sun L."/>
            <person name="Gao X."/>
            <person name="Chen W."/>
            <person name="Huang K."/>
        </authorList>
    </citation>
    <scope>NUCLEOTIDE SEQUENCE [LARGE SCALE GENOMIC DNA]</scope>
    <source>
        <strain evidence="4 5">SJQ9</strain>
    </source>
</reference>
<name>A0A3R8S672_9BURK</name>
<accession>A0A3R8S672</accession>
<dbReference type="AlphaFoldDB" id="A0A3R8S672"/>
<dbReference type="Gene3D" id="3.30.70.1070">
    <property type="entry name" value="Sporulation related repeat"/>
    <property type="match status" value="1"/>
</dbReference>
<evidence type="ECO:0000256" key="1">
    <source>
        <dbReference type="SAM" id="MobiDB-lite"/>
    </source>
</evidence>
<protein>
    <submittedName>
        <fullName evidence="4">SPOR domain-containing protein</fullName>
    </submittedName>
</protein>
<feature type="transmembrane region" description="Helical" evidence="2">
    <location>
        <begin position="40"/>
        <end position="58"/>
    </location>
</feature>
<dbReference type="GO" id="GO:0032153">
    <property type="term" value="C:cell division site"/>
    <property type="evidence" value="ECO:0007669"/>
    <property type="project" value="TreeGrafter"/>
</dbReference>
<feature type="compositionally biased region" description="Basic and acidic residues" evidence="1">
    <location>
        <begin position="192"/>
        <end position="219"/>
    </location>
</feature>
<keyword evidence="2" id="KW-0472">Membrane</keyword>
<evidence type="ECO:0000259" key="3">
    <source>
        <dbReference type="PROSITE" id="PS51724"/>
    </source>
</evidence>
<dbReference type="EMBL" id="RSED01000021">
    <property type="protein sequence ID" value="RRS02496.1"/>
    <property type="molecule type" value="Genomic_DNA"/>
</dbReference>